<accession>A0A0V0IE48</accession>
<dbReference type="InterPro" id="IPR026960">
    <property type="entry name" value="RVT-Znf"/>
</dbReference>
<dbReference type="Pfam" id="PF13966">
    <property type="entry name" value="zf-RVT"/>
    <property type="match status" value="1"/>
</dbReference>
<name>A0A0V0IE48_SOLCH</name>
<feature type="domain" description="Reverse transcriptase zinc-binding" evidence="1">
    <location>
        <begin position="1"/>
        <end position="34"/>
    </location>
</feature>
<evidence type="ECO:0000313" key="2">
    <source>
        <dbReference type="EMBL" id="JAP30171.1"/>
    </source>
</evidence>
<reference evidence="2" key="1">
    <citation type="submission" date="2015-12" db="EMBL/GenBank/DDBJ databases">
        <title>Gene expression during late stages of embryo sac development: a critical building block for successful pollen-pistil interactions.</title>
        <authorList>
            <person name="Liu Y."/>
            <person name="Joly V."/>
            <person name="Sabar M."/>
            <person name="Matton D.P."/>
        </authorList>
    </citation>
    <scope>NUCLEOTIDE SEQUENCE</scope>
</reference>
<proteinExistence type="predicted"/>
<dbReference type="AlphaFoldDB" id="A0A0V0IE48"/>
<dbReference type="EMBL" id="GEDG01008341">
    <property type="protein sequence ID" value="JAP30171.1"/>
    <property type="molecule type" value="Transcribed_RNA"/>
</dbReference>
<organism evidence="2">
    <name type="scientific">Solanum chacoense</name>
    <name type="common">Chaco potato</name>
    <dbReference type="NCBI Taxonomy" id="4108"/>
    <lineage>
        <taxon>Eukaryota</taxon>
        <taxon>Viridiplantae</taxon>
        <taxon>Streptophyta</taxon>
        <taxon>Embryophyta</taxon>
        <taxon>Tracheophyta</taxon>
        <taxon>Spermatophyta</taxon>
        <taxon>Magnoliopsida</taxon>
        <taxon>eudicotyledons</taxon>
        <taxon>Gunneridae</taxon>
        <taxon>Pentapetalae</taxon>
        <taxon>asterids</taxon>
        <taxon>lamiids</taxon>
        <taxon>Solanales</taxon>
        <taxon>Solanaceae</taxon>
        <taxon>Solanoideae</taxon>
        <taxon>Solaneae</taxon>
        <taxon>Solanum</taxon>
    </lineage>
</organism>
<sequence>MGIQGPSRCWCCEQPEQETMTHVFLRSPYANRTWSYFCSFAGINIAGQTLRGTSMKWWDTNGRADMKPYYRALPNFVI</sequence>
<evidence type="ECO:0000259" key="1">
    <source>
        <dbReference type="Pfam" id="PF13966"/>
    </source>
</evidence>
<protein>
    <submittedName>
        <fullName evidence="2">Putative ovule protein</fullName>
    </submittedName>
</protein>